<dbReference type="Proteomes" id="UP000182379">
    <property type="component" value="Unassembled WGS sequence"/>
</dbReference>
<gene>
    <name evidence="1" type="ORF">SAMN05216495_101161</name>
</gene>
<dbReference type="RefSeq" id="WP_074704106.1">
    <property type="nucleotide sequence ID" value="NZ_CALAKB010000046.1"/>
</dbReference>
<sequence>MSAFLGPIHHWLYGKIQLQEAIIARIAAEAEAQGWSTGDKPAADYVKEETRPLDELIDTMNIHGWLQGRIHDAEGRYAQLVSALLHNNEGLLPRLEDLAREVGRDRALGADADASAIYRAFEDAFLNGMPCDRVNNVTDQNPDAFTWDQTEDLHGGYWQEADVNPAVYYALRDAMMAGMLENTGYTLEQEDHTHYVLRPKAA</sequence>
<proteinExistence type="predicted"/>
<dbReference type="EMBL" id="FNOP01000001">
    <property type="protein sequence ID" value="SDW40519.1"/>
    <property type="molecule type" value="Genomic_DNA"/>
</dbReference>
<accession>A0A1H2TBA2</accession>
<evidence type="ECO:0000313" key="2">
    <source>
        <dbReference type="Proteomes" id="UP000182379"/>
    </source>
</evidence>
<dbReference type="AlphaFoldDB" id="A0A1H2TBA2"/>
<comment type="caution">
    <text evidence="1">The sequence shown here is derived from an EMBL/GenBank/DDBJ whole genome shotgun (WGS) entry which is preliminary data.</text>
</comment>
<name>A0A1H2TBA2_ACIFE</name>
<evidence type="ECO:0000313" key="1">
    <source>
        <dbReference type="EMBL" id="SDW40519.1"/>
    </source>
</evidence>
<organism evidence="1 2">
    <name type="scientific">Acidaminococcus fermentans</name>
    <dbReference type="NCBI Taxonomy" id="905"/>
    <lineage>
        <taxon>Bacteria</taxon>
        <taxon>Bacillati</taxon>
        <taxon>Bacillota</taxon>
        <taxon>Negativicutes</taxon>
        <taxon>Acidaminococcales</taxon>
        <taxon>Acidaminococcaceae</taxon>
        <taxon>Acidaminococcus</taxon>
    </lineage>
</organism>
<reference evidence="1 2" key="1">
    <citation type="submission" date="2016-10" db="EMBL/GenBank/DDBJ databases">
        <authorList>
            <person name="Varghese N."/>
            <person name="Submissions S."/>
        </authorList>
    </citation>
    <scope>NUCLEOTIDE SEQUENCE [LARGE SCALE GENOMIC DNA]</scope>
    <source>
        <strain evidence="1 2">WCC6</strain>
    </source>
</reference>
<protein>
    <submittedName>
        <fullName evidence="1">Uncharacterized protein</fullName>
    </submittedName>
</protein>